<organism evidence="3 4">
    <name type="scientific">Gonapodya prolifera (strain JEL478)</name>
    <name type="common">Monoblepharis prolifera</name>
    <dbReference type="NCBI Taxonomy" id="1344416"/>
    <lineage>
        <taxon>Eukaryota</taxon>
        <taxon>Fungi</taxon>
        <taxon>Fungi incertae sedis</taxon>
        <taxon>Chytridiomycota</taxon>
        <taxon>Chytridiomycota incertae sedis</taxon>
        <taxon>Monoblepharidomycetes</taxon>
        <taxon>Monoblepharidales</taxon>
        <taxon>Gonapodyaceae</taxon>
        <taxon>Gonapodya</taxon>
    </lineage>
</organism>
<accession>A0A139AE97</accession>
<dbReference type="GO" id="GO:0004497">
    <property type="term" value="F:monooxygenase activity"/>
    <property type="evidence" value="ECO:0007669"/>
    <property type="project" value="InterPro"/>
</dbReference>
<evidence type="ECO:0000256" key="1">
    <source>
        <dbReference type="ARBA" id="ARBA00010617"/>
    </source>
</evidence>
<gene>
    <name evidence="3" type="ORF">M427DRAFT_332050</name>
</gene>
<proteinExistence type="inferred from homology"/>
<dbReference type="Gene3D" id="1.10.630.10">
    <property type="entry name" value="Cytochrome P450"/>
    <property type="match status" value="1"/>
</dbReference>
<dbReference type="Proteomes" id="UP000070544">
    <property type="component" value="Unassembled WGS sequence"/>
</dbReference>
<dbReference type="InterPro" id="IPR050121">
    <property type="entry name" value="Cytochrome_P450_monoxygenase"/>
</dbReference>
<protein>
    <recommendedName>
        <fullName evidence="5">Cytochrome P450</fullName>
    </recommendedName>
</protein>
<dbReference type="GO" id="GO:0020037">
    <property type="term" value="F:heme binding"/>
    <property type="evidence" value="ECO:0007669"/>
    <property type="project" value="InterPro"/>
</dbReference>
<dbReference type="InterPro" id="IPR002401">
    <property type="entry name" value="Cyt_P450_E_grp-I"/>
</dbReference>
<dbReference type="GO" id="GO:0005506">
    <property type="term" value="F:iron ion binding"/>
    <property type="evidence" value="ECO:0007669"/>
    <property type="project" value="InterPro"/>
</dbReference>
<dbReference type="GO" id="GO:0016705">
    <property type="term" value="F:oxidoreductase activity, acting on paired donors, with incorporation or reduction of molecular oxygen"/>
    <property type="evidence" value="ECO:0007669"/>
    <property type="project" value="InterPro"/>
</dbReference>
<evidence type="ECO:0008006" key="5">
    <source>
        <dbReference type="Google" id="ProtNLM"/>
    </source>
</evidence>
<reference evidence="3 4" key="1">
    <citation type="journal article" date="2015" name="Genome Biol. Evol.">
        <title>Phylogenomic analyses indicate that early fungi evolved digesting cell walls of algal ancestors of land plants.</title>
        <authorList>
            <person name="Chang Y."/>
            <person name="Wang S."/>
            <person name="Sekimoto S."/>
            <person name="Aerts A.L."/>
            <person name="Choi C."/>
            <person name="Clum A."/>
            <person name="LaButti K.M."/>
            <person name="Lindquist E.A."/>
            <person name="Yee Ngan C."/>
            <person name="Ohm R.A."/>
            <person name="Salamov A.A."/>
            <person name="Grigoriev I.V."/>
            <person name="Spatafora J.W."/>
            <person name="Berbee M.L."/>
        </authorList>
    </citation>
    <scope>NUCLEOTIDE SEQUENCE [LARGE SCALE GENOMIC DNA]</scope>
    <source>
        <strain evidence="3 4">JEL478</strain>
    </source>
</reference>
<evidence type="ECO:0000313" key="3">
    <source>
        <dbReference type="EMBL" id="KXS14914.1"/>
    </source>
</evidence>
<dbReference type="PANTHER" id="PTHR24305:SF166">
    <property type="entry name" value="CYTOCHROME P450 12A4, MITOCHONDRIAL-RELATED"/>
    <property type="match status" value="1"/>
</dbReference>
<evidence type="ECO:0000256" key="2">
    <source>
        <dbReference type="SAM" id="MobiDB-lite"/>
    </source>
</evidence>
<dbReference type="PRINTS" id="PR00463">
    <property type="entry name" value="EP450I"/>
</dbReference>
<dbReference type="STRING" id="1344416.A0A139AE97"/>
<name>A0A139AE97_GONPJ</name>
<evidence type="ECO:0000313" key="4">
    <source>
        <dbReference type="Proteomes" id="UP000070544"/>
    </source>
</evidence>
<comment type="similarity">
    <text evidence="1">Belongs to the cytochrome P450 family.</text>
</comment>
<keyword evidence="4" id="KW-1185">Reference proteome</keyword>
<dbReference type="InterPro" id="IPR001128">
    <property type="entry name" value="Cyt_P450"/>
</dbReference>
<dbReference type="OrthoDB" id="1470350at2759"/>
<dbReference type="AlphaFoldDB" id="A0A139AE97"/>
<dbReference type="InterPro" id="IPR036396">
    <property type="entry name" value="Cyt_P450_sf"/>
</dbReference>
<dbReference type="SUPFAM" id="SSF48264">
    <property type="entry name" value="Cytochrome P450"/>
    <property type="match status" value="1"/>
</dbReference>
<dbReference type="PANTHER" id="PTHR24305">
    <property type="entry name" value="CYTOCHROME P450"/>
    <property type="match status" value="1"/>
</dbReference>
<sequence>MLPFGKIVQQDFQRAHPEYPEGPHRIQHFHAQEAQQPERDSPDILQWTLDQGTTGHLDDGEIRSTAKVMLGAVSETTSNTMAWAVAMMLQHPEVLEKLREELDKAFLDPKPAPSPGEAQAASLPRCGSSRNHAAQRHRRANVGEFPTETAVVVHDYNGNPKTYSIPAGTMTYL</sequence>
<dbReference type="EMBL" id="KQ965765">
    <property type="protein sequence ID" value="KXS14914.1"/>
    <property type="molecule type" value="Genomic_DNA"/>
</dbReference>
<feature type="region of interest" description="Disordered" evidence="2">
    <location>
        <begin position="108"/>
        <end position="143"/>
    </location>
</feature>
<dbReference type="Pfam" id="PF00067">
    <property type="entry name" value="p450"/>
    <property type="match status" value="1"/>
</dbReference>